<proteinExistence type="predicted"/>
<dbReference type="Pfam" id="PF20319">
    <property type="entry name" value="DUF6614"/>
    <property type="match status" value="1"/>
</dbReference>
<evidence type="ECO:0000313" key="2">
    <source>
        <dbReference type="Proteomes" id="UP000006377"/>
    </source>
</evidence>
<dbReference type="RefSeq" id="WP_012110980.1">
    <property type="nucleotide sequence ID" value="NC_009719.1"/>
</dbReference>
<dbReference type="STRING" id="402881.Plav_2062"/>
<name>A7HUU3_PARL1</name>
<accession>A7HUU3</accession>
<dbReference type="EMBL" id="CP000774">
    <property type="protein sequence ID" value="ABS63676.1"/>
    <property type="molecule type" value="Genomic_DNA"/>
</dbReference>
<dbReference type="OrthoDB" id="7359918at2"/>
<dbReference type="eggNOG" id="ENOG5032XDJ">
    <property type="taxonomic scope" value="Bacteria"/>
</dbReference>
<gene>
    <name evidence="1" type="ordered locus">Plav_2062</name>
</gene>
<dbReference type="HOGENOM" id="CLU_168921_0_0_5"/>
<dbReference type="InterPro" id="IPR046722">
    <property type="entry name" value="DUF6614"/>
</dbReference>
<organism evidence="1 2">
    <name type="scientific">Parvibaculum lavamentivorans (strain DS-1 / DSM 13023 / NCIMB 13966)</name>
    <dbReference type="NCBI Taxonomy" id="402881"/>
    <lineage>
        <taxon>Bacteria</taxon>
        <taxon>Pseudomonadati</taxon>
        <taxon>Pseudomonadota</taxon>
        <taxon>Alphaproteobacteria</taxon>
        <taxon>Hyphomicrobiales</taxon>
        <taxon>Parvibaculaceae</taxon>
        <taxon>Parvibaculum</taxon>
    </lineage>
</organism>
<reference evidence="1 2" key="1">
    <citation type="journal article" date="2011" name="Stand. Genomic Sci.">
        <title>Complete genome sequence of Parvibaculum lavamentivorans type strain (DS-1(T)).</title>
        <authorList>
            <person name="Schleheck D."/>
            <person name="Weiss M."/>
            <person name="Pitluck S."/>
            <person name="Bruce D."/>
            <person name="Land M.L."/>
            <person name="Han S."/>
            <person name="Saunders E."/>
            <person name="Tapia R."/>
            <person name="Detter C."/>
            <person name="Brettin T."/>
            <person name="Han J."/>
            <person name="Woyke T."/>
            <person name="Goodwin L."/>
            <person name="Pennacchio L."/>
            <person name="Nolan M."/>
            <person name="Cook A.M."/>
            <person name="Kjelleberg S."/>
            <person name="Thomas T."/>
        </authorList>
    </citation>
    <scope>NUCLEOTIDE SEQUENCE [LARGE SCALE GENOMIC DNA]</scope>
    <source>
        <strain evidence="2">DS-1 / DSM 13023 / NCIMB 13966</strain>
    </source>
</reference>
<dbReference type="KEGG" id="pla:Plav_2062"/>
<evidence type="ECO:0000313" key="1">
    <source>
        <dbReference type="EMBL" id="ABS63676.1"/>
    </source>
</evidence>
<dbReference type="Proteomes" id="UP000006377">
    <property type="component" value="Chromosome"/>
</dbReference>
<dbReference type="AlphaFoldDB" id="A7HUU3"/>
<protein>
    <submittedName>
        <fullName evidence="1">Uncharacterized protein</fullName>
    </submittedName>
</protein>
<keyword evidence="2" id="KW-1185">Reference proteome</keyword>
<sequence>MDIYHGWCDLKPGVRDIDFADAFTRYMELLEGEGVIEGWRLTRKKLGLGPRELGEFHFMIEVTDMTQLDSAFNWVATRAEPVEVEHHGVNSLVRNIQFALYRDFPDPVREKGEERF</sequence>